<keyword evidence="4 5" id="KW-0472">Membrane</keyword>
<evidence type="ECO:0000256" key="2">
    <source>
        <dbReference type="ARBA" id="ARBA00022692"/>
    </source>
</evidence>
<evidence type="ECO:0000256" key="1">
    <source>
        <dbReference type="ARBA" id="ARBA00004141"/>
    </source>
</evidence>
<evidence type="ECO:0000256" key="3">
    <source>
        <dbReference type="ARBA" id="ARBA00022989"/>
    </source>
</evidence>
<dbReference type="PANTHER" id="PTHR11132">
    <property type="entry name" value="SOLUTE CARRIER FAMILY 35"/>
    <property type="match status" value="1"/>
</dbReference>
<dbReference type="eggNOG" id="KOG1441">
    <property type="taxonomic scope" value="Eukaryota"/>
</dbReference>
<dbReference type="EMBL" id="ACOU01000004">
    <property type="protein sequence ID" value="EKX72651.1"/>
    <property type="molecule type" value="Genomic_DNA"/>
</dbReference>
<feature type="transmembrane region" description="Helical" evidence="5">
    <location>
        <begin position="122"/>
        <end position="145"/>
    </location>
</feature>
<feature type="transmembrane region" description="Helical" evidence="5">
    <location>
        <begin position="193"/>
        <end position="212"/>
    </location>
</feature>
<feature type="transmembrane region" description="Helical" evidence="5">
    <location>
        <begin position="232"/>
        <end position="250"/>
    </location>
</feature>
<feature type="transmembrane region" description="Helical" evidence="5">
    <location>
        <begin position="46"/>
        <end position="66"/>
    </location>
</feature>
<dbReference type="RefSeq" id="XP_004832103.1">
    <property type="nucleotide sequence ID" value="XM_004832046.1"/>
</dbReference>
<keyword evidence="3 5" id="KW-1133">Transmembrane helix</keyword>
<keyword evidence="8" id="KW-1185">Reference proteome</keyword>
<dbReference type="InterPro" id="IPR004853">
    <property type="entry name" value="Sugar_P_trans_dom"/>
</dbReference>
<name>L1LBE0_THEEQ</name>
<reference evidence="7 8" key="1">
    <citation type="journal article" date="2012" name="BMC Genomics">
        <title>Comparative genomic analysis and phylogenetic position of Theileria equi.</title>
        <authorList>
            <person name="Kappmeyer L.S."/>
            <person name="Thiagarajan M."/>
            <person name="Herndon D.R."/>
            <person name="Ramsay J.D."/>
            <person name="Caler E."/>
            <person name="Djikeng A."/>
            <person name="Gillespie J.J."/>
            <person name="Lau A.O."/>
            <person name="Roalson E.H."/>
            <person name="Silva J.C."/>
            <person name="Silva M.G."/>
            <person name="Suarez C.E."/>
            <person name="Ueti M.W."/>
            <person name="Nene V.M."/>
            <person name="Mealey R.H."/>
            <person name="Knowles D.P."/>
            <person name="Brayton K.A."/>
        </authorList>
    </citation>
    <scope>NUCLEOTIDE SEQUENCE [LARGE SCALE GENOMIC DNA]</scope>
    <source>
        <strain evidence="7 8">WA</strain>
    </source>
</reference>
<feature type="transmembrane region" description="Helical" evidence="5">
    <location>
        <begin position="165"/>
        <end position="186"/>
    </location>
</feature>
<dbReference type="KEGG" id="beq:BEWA_012100"/>
<comment type="caution">
    <text evidence="7">The sequence shown here is derived from an EMBL/GenBank/DDBJ whole genome shotgun (WGS) entry which is preliminary data.</text>
</comment>
<dbReference type="GO" id="GO:0016020">
    <property type="term" value="C:membrane"/>
    <property type="evidence" value="ECO:0007669"/>
    <property type="project" value="UniProtKB-SubCell"/>
</dbReference>
<dbReference type="GeneID" id="15804286"/>
<gene>
    <name evidence="7" type="ORF">BEWA_012100</name>
</gene>
<dbReference type="OrthoDB" id="6418713at2759"/>
<dbReference type="AlphaFoldDB" id="L1LBE0"/>
<comment type="subcellular location">
    <subcellularLocation>
        <location evidence="1">Membrane</location>
        <topology evidence="1">Multi-pass membrane protein</topology>
    </subcellularLocation>
</comment>
<keyword evidence="2 5" id="KW-0812">Transmembrane</keyword>
<evidence type="ECO:0000313" key="7">
    <source>
        <dbReference type="EMBL" id="EKX72651.1"/>
    </source>
</evidence>
<protein>
    <submittedName>
        <fullName evidence="7">Glucose-6-phosphate/phosphate, putative</fullName>
    </submittedName>
</protein>
<dbReference type="Pfam" id="PF03151">
    <property type="entry name" value="TPT"/>
    <property type="match status" value="1"/>
</dbReference>
<feature type="transmembrane region" description="Helical" evidence="5">
    <location>
        <begin position="330"/>
        <end position="348"/>
    </location>
</feature>
<feature type="transmembrane region" description="Helical" evidence="5">
    <location>
        <begin position="78"/>
        <end position="101"/>
    </location>
</feature>
<evidence type="ECO:0000256" key="4">
    <source>
        <dbReference type="ARBA" id="ARBA00023136"/>
    </source>
</evidence>
<dbReference type="InterPro" id="IPR050186">
    <property type="entry name" value="TPT_transporter"/>
</dbReference>
<feature type="domain" description="Sugar phosphate transporter" evidence="6">
    <location>
        <begin position="49"/>
        <end position="346"/>
    </location>
</feature>
<evidence type="ECO:0000313" key="8">
    <source>
        <dbReference type="Proteomes" id="UP000031512"/>
    </source>
</evidence>
<dbReference type="Proteomes" id="UP000031512">
    <property type="component" value="Unassembled WGS sequence"/>
</dbReference>
<evidence type="ECO:0000256" key="5">
    <source>
        <dbReference type="SAM" id="Phobius"/>
    </source>
</evidence>
<sequence length="350" mass="38925">MANNSKDSESSFLLDGQLGDLEISLPTKAFSEKTDALKGYFHYPSFSVRLSLLFLGWYFLNAWYVVENKVILLKLPLPWTLSAMQLTVGWLFALLFWGTGIRSVPSINSRNTFFRVIVPQGLCHLFVHLGAVVSMGIGAVSFTHVVKAAEPVITALFSIIFLQEYLNTAAYLSLIPIVLGIALASVKELHFNWIAFWFAMISNAGSSIRSIFAKVTMKNKDEIGTNLSTSNLYLLMTLVASVASVPLVYFTEYHKWAPLWIKATSHMTDKEKVIFVTRAFVSCVCYYLCNDLAFICLGEINQVTHAIANTLKRIVLIGTAIMVFNYRITALGYLGITIAISGTFSYAVSK</sequence>
<proteinExistence type="predicted"/>
<evidence type="ECO:0000259" key="6">
    <source>
        <dbReference type="Pfam" id="PF03151"/>
    </source>
</evidence>
<organism evidence="7 8">
    <name type="scientific">Theileria equi strain WA</name>
    <dbReference type="NCBI Taxonomy" id="1537102"/>
    <lineage>
        <taxon>Eukaryota</taxon>
        <taxon>Sar</taxon>
        <taxon>Alveolata</taxon>
        <taxon>Apicomplexa</taxon>
        <taxon>Aconoidasida</taxon>
        <taxon>Piroplasmida</taxon>
        <taxon>Theileriidae</taxon>
        <taxon>Theileria</taxon>
    </lineage>
</organism>
<dbReference type="VEuPathDB" id="PiroplasmaDB:BEWA_012100"/>
<accession>L1LBE0</accession>